<dbReference type="CDD" id="cd09110">
    <property type="entry name" value="PLDc_CLS_1"/>
    <property type="match status" value="1"/>
</dbReference>
<dbReference type="KEGG" id="ahal:FTX54_015725"/>
<dbReference type="InterPro" id="IPR022924">
    <property type="entry name" value="Cardiolipin_synthase"/>
</dbReference>
<evidence type="ECO:0000256" key="7">
    <source>
        <dbReference type="ARBA" id="ARBA00023136"/>
    </source>
</evidence>
<evidence type="ECO:0000256" key="1">
    <source>
        <dbReference type="ARBA" id="ARBA00004236"/>
    </source>
</evidence>
<keyword evidence="4" id="KW-0812">Transmembrane</keyword>
<keyword evidence="7" id="KW-0472">Membrane</keyword>
<gene>
    <name evidence="10" type="primary">cls</name>
    <name evidence="10" type="ORF">FTX54_015725</name>
</gene>
<dbReference type="SMART" id="SM00155">
    <property type="entry name" value="PLDc"/>
    <property type="match status" value="2"/>
</dbReference>
<dbReference type="GO" id="GO:0032049">
    <property type="term" value="P:cardiolipin biosynthetic process"/>
    <property type="evidence" value="ECO:0007669"/>
    <property type="project" value="UniProtKB-UniRule"/>
</dbReference>
<evidence type="ECO:0000256" key="4">
    <source>
        <dbReference type="ARBA" id="ARBA00022692"/>
    </source>
</evidence>
<dbReference type="OrthoDB" id="9762009at2"/>
<dbReference type="InterPro" id="IPR025202">
    <property type="entry name" value="PLD-like_dom"/>
</dbReference>
<dbReference type="GO" id="GO:0008808">
    <property type="term" value="F:cardiolipin synthase activity"/>
    <property type="evidence" value="ECO:0007669"/>
    <property type="project" value="UniProtKB-UniRule"/>
</dbReference>
<dbReference type="PANTHER" id="PTHR21248">
    <property type="entry name" value="CARDIOLIPIN SYNTHASE"/>
    <property type="match status" value="1"/>
</dbReference>
<dbReference type="CDD" id="cd09112">
    <property type="entry name" value="PLDc_CLS_2"/>
    <property type="match status" value="1"/>
</dbReference>
<feature type="domain" description="PLD phosphodiesterase" evidence="9">
    <location>
        <begin position="138"/>
        <end position="165"/>
    </location>
</feature>
<sequence length="396" mass="45874">MNKFRWTAAALLAWISTDLYMGKKAHQKKAEDFVPPEVTSGEAEFFMHGDTLFSHMLKRLRASDCHIYMHFYIFRDDNLGSEILTTLIQKAEEGVKVKLMIDWAGARISLQTRRRLKRSGVELVYSQKPKLPFLFYSINERNHRKVTVIDGEHAYVGGFNVGDEYTGNDPVIGSWRDYHLYVRGIAVAALGRQFARDWNAACGEKLDITMPSFRPETEIPIQLLSTDGDHVPNHFKAIFKRAEHSVFIGTPYYIPGADMHREVLKLARRGVKVRIMIPKNPDHPLVKDAAYPYMPELLDAGVEIRQFEDGFFHAKFILIDDKIFDIGTANFDMRSFYINHEVNCIIEDEAWIRNVMSRIERDFFTYGELITYETLAARTRWERTRTSVANLFSSWL</sequence>
<dbReference type="RefSeq" id="WP_147802710.1">
    <property type="nucleotide sequence ID" value="NZ_CP144914.1"/>
</dbReference>
<dbReference type="EC" id="2.7.8.-" evidence="8"/>
<dbReference type="PROSITE" id="PS50035">
    <property type="entry name" value="PLD"/>
    <property type="match status" value="2"/>
</dbReference>
<name>A0A5C7FLD4_9BACI</name>
<dbReference type="InterPro" id="IPR001736">
    <property type="entry name" value="PLipase_D/transphosphatidylase"/>
</dbReference>
<evidence type="ECO:0000256" key="3">
    <source>
        <dbReference type="ARBA" id="ARBA00022679"/>
    </source>
</evidence>
<reference evidence="10 11" key="1">
    <citation type="submission" date="2024-01" db="EMBL/GenBank/DDBJ databases">
        <title>Complete Genome Sequence of Alkalicoccus halolimnae BZ-SZ-XJ29T, a Moderately Halophilic Bacterium Isolated from a Salt Lake.</title>
        <authorList>
            <person name="Zhao B."/>
        </authorList>
    </citation>
    <scope>NUCLEOTIDE SEQUENCE [LARGE SCALE GENOMIC DNA]</scope>
    <source>
        <strain evidence="10 11">BZ-SZ-XJ29</strain>
    </source>
</reference>
<dbReference type="Gene3D" id="3.30.870.10">
    <property type="entry name" value="Endonuclease Chain A"/>
    <property type="match status" value="2"/>
</dbReference>
<dbReference type="NCBIfam" id="TIGR04265">
    <property type="entry name" value="bac_cardiolipin"/>
    <property type="match status" value="1"/>
</dbReference>
<evidence type="ECO:0000259" key="9">
    <source>
        <dbReference type="PROSITE" id="PS50035"/>
    </source>
</evidence>
<evidence type="ECO:0000313" key="10">
    <source>
        <dbReference type="EMBL" id="WWD79823.1"/>
    </source>
</evidence>
<dbReference type="Pfam" id="PF13091">
    <property type="entry name" value="PLDc_2"/>
    <property type="match status" value="2"/>
</dbReference>
<keyword evidence="5" id="KW-0677">Repeat</keyword>
<evidence type="ECO:0000313" key="11">
    <source>
        <dbReference type="Proteomes" id="UP000321816"/>
    </source>
</evidence>
<dbReference type="EMBL" id="CP144914">
    <property type="protein sequence ID" value="WWD79823.1"/>
    <property type="molecule type" value="Genomic_DNA"/>
</dbReference>
<accession>A0A5C7FLD4</accession>
<keyword evidence="3" id="KW-0808">Transferase</keyword>
<dbReference type="AlphaFoldDB" id="A0A5C7FLD4"/>
<keyword evidence="6" id="KW-1133">Transmembrane helix</keyword>
<keyword evidence="11" id="KW-1185">Reference proteome</keyword>
<evidence type="ECO:0000256" key="2">
    <source>
        <dbReference type="ARBA" id="ARBA00022475"/>
    </source>
</evidence>
<evidence type="ECO:0000256" key="5">
    <source>
        <dbReference type="ARBA" id="ARBA00022737"/>
    </source>
</evidence>
<comment type="subcellular location">
    <subcellularLocation>
        <location evidence="1">Cell membrane</location>
    </subcellularLocation>
</comment>
<dbReference type="SUPFAM" id="SSF56024">
    <property type="entry name" value="Phospholipase D/nuclease"/>
    <property type="match status" value="2"/>
</dbReference>
<organism evidence="10 11">
    <name type="scientific">Alkalicoccus halolimnae</name>
    <dbReference type="NCBI Taxonomy" id="1667239"/>
    <lineage>
        <taxon>Bacteria</taxon>
        <taxon>Bacillati</taxon>
        <taxon>Bacillota</taxon>
        <taxon>Bacilli</taxon>
        <taxon>Bacillales</taxon>
        <taxon>Bacillaceae</taxon>
        <taxon>Alkalicoccus</taxon>
    </lineage>
</organism>
<evidence type="ECO:0000256" key="8">
    <source>
        <dbReference type="NCBIfam" id="TIGR04265"/>
    </source>
</evidence>
<proteinExistence type="predicted"/>
<dbReference type="PANTHER" id="PTHR21248:SF7">
    <property type="entry name" value="MINOR CARDIOLIPIN SYNTHASE CLSB"/>
    <property type="match status" value="1"/>
</dbReference>
<dbReference type="GO" id="GO:0005886">
    <property type="term" value="C:plasma membrane"/>
    <property type="evidence" value="ECO:0007669"/>
    <property type="project" value="UniProtKB-SubCell"/>
</dbReference>
<keyword evidence="2" id="KW-1003">Cell membrane</keyword>
<feature type="domain" description="PLD phosphodiesterase" evidence="9">
    <location>
        <begin position="308"/>
        <end position="335"/>
    </location>
</feature>
<dbReference type="Proteomes" id="UP000321816">
    <property type="component" value="Chromosome"/>
</dbReference>
<evidence type="ECO:0000256" key="6">
    <source>
        <dbReference type="ARBA" id="ARBA00022989"/>
    </source>
</evidence>
<protein>
    <recommendedName>
        <fullName evidence="8">Cardiolipin synthase</fullName>
        <ecNumber evidence="8">2.7.8.-</ecNumber>
    </recommendedName>
</protein>